<dbReference type="InterPro" id="IPR004014">
    <property type="entry name" value="ATPase_P-typ_cation-transptr_N"/>
</dbReference>
<accession>A0A380P8I8</accession>
<organism evidence="2 3">
    <name type="scientific">Weissella viridescens</name>
    <name type="common">Lactobacillus viridescens</name>
    <dbReference type="NCBI Taxonomy" id="1629"/>
    <lineage>
        <taxon>Bacteria</taxon>
        <taxon>Bacillati</taxon>
        <taxon>Bacillota</taxon>
        <taxon>Bacilli</taxon>
        <taxon>Lactobacillales</taxon>
        <taxon>Lactobacillaceae</taxon>
        <taxon>Weissella</taxon>
    </lineage>
</organism>
<dbReference type="InterPro" id="IPR023298">
    <property type="entry name" value="ATPase_P-typ_TM_dom_sf"/>
</dbReference>
<evidence type="ECO:0000259" key="1">
    <source>
        <dbReference type="Pfam" id="PF00690"/>
    </source>
</evidence>
<dbReference type="Pfam" id="PF00690">
    <property type="entry name" value="Cation_ATPase_N"/>
    <property type="match status" value="1"/>
</dbReference>
<evidence type="ECO:0000313" key="2">
    <source>
        <dbReference type="EMBL" id="SUP61516.1"/>
    </source>
</evidence>
<gene>
    <name evidence="2" type="ORF">NCTC13645_02679</name>
</gene>
<reference evidence="2 3" key="1">
    <citation type="submission" date="2018-06" db="EMBL/GenBank/DDBJ databases">
        <authorList>
            <consortium name="Pathogen Informatics"/>
            <person name="Doyle S."/>
        </authorList>
    </citation>
    <scope>NUCLEOTIDE SEQUENCE [LARGE SCALE GENOMIC DNA]</scope>
    <source>
        <strain evidence="2 3">NCTC13645</strain>
    </source>
</reference>
<dbReference type="SUPFAM" id="SSF81665">
    <property type="entry name" value="Calcium ATPase, transmembrane domain M"/>
    <property type="match status" value="1"/>
</dbReference>
<feature type="domain" description="Cation-transporting P-type ATPase N-terminal" evidence="1">
    <location>
        <begin position="9"/>
        <end position="49"/>
    </location>
</feature>
<dbReference type="Proteomes" id="UP000254621">
    <property type="component" value="Unassembled WGS sequence"/>
</dbReference>
<dbReference type="EMBL" id="UHIV01000008">
    <property type="protein sequence ID" value="SUP61516.1"/>
    <property type="molecule type" value="Genomic_DNA"/>
</dbReference>
<evidence type="ECO:0000313" key="3">
    <source>
        <dbReference type="Proteomes" id="UP000254621"/>
    </source>
</evidence>
<proteinExistence type="predicted"/>
<name>A0A380P8I8_WEIVI</name>
<sequence length="57" mass="6575">MRKEDVPLYQQSVESIETEFQTNLSNGLDTDDVEQRLEKYGDNALTGKKIHRSGRSF</sequence>
<protein>
    <submittedName>
        <fullName evidence="2">Cation transporter/ATPase, N-terminus</fullName>
    </submittedName>
</protein>
<dbReference type="AlphaFoldDB" id="A0A380P8I8"/>